<reference evidence="1" key="1">
    <citation type="submission" date="2021-03" db="EMBL/GenBank/DDBJ databases">
        <title>Draft genome sequence of rust myrtle Austropuccinia psidii MF-1, a brazilian biotype.</title>
        <authorList>
            <person name="Quecine M.C."/>
            <person name="Pachon D.M.R."/>
            <person name="Bonatelli M.L."/>
            <person name="Correr F.H."/>
            <person name="Franceschini L.M."/>
            <person name="Leite T.F."/>
            <person name="Margarido G.R.A."/>
            <person name="Almeida C.A."/>
            <person name="Ferrarezi J.A."/>
            <person name="Labate C.A."/>
        </authorList>
    </citation>
    <scope>NUCLEOTIDE SEQUENCE</scope>
    <source>
        <strain evidence="1">MF-1</strain>
    </source>
</reference>
<evidence type="ECO:0000313" key="1">
    <source>
        <dbReference type="EMBL" id="MBW0462117.1"/>
    </source>
</evidence>
<evidence type="ECO:0000313" key="2">
    <source>
        <dbReference type="Proteomes" id="UP000765509"/>
    </source>
</evidence>
<comment type="caution">
    <text evidence="1">The sequence shown here is derived from an EMBL/GenBank/DDBJ whole genome shotgun (WGS) entry which is preliminary data.</text>
</comment>
<accession>A0A9Q3GDG1</accession>
<proteinExistence type="predicted"/>
<name>A0A9Q3GDG1_9BASI</name>
<gene>
    <name evidence="1" type="ORF">O181_001832</name>
</gene>
<dbReference type="AlphaFoldDB" id="A0A9Q3GDG1"/>
<evidence type="ECO:0008006" key="3">
    <source>
        <dbReference type="Google" id="ProtNLM"/>
    </source>
</evidence>
<dbReference type="EMBL" id="AVOT02000283">
    <property type="protein sequence ID" value="MBW0462117.1"/>
    <property type="molecule type" value="Genomic_DNA"/>
</dbReference>
<keyword evidence="2" id="KW-1185">Reference proteome</keyword>
<dbReference type="InterPro" id="IPR016197">
    <property type="entry name" value="Chromo-like_dom_sf"/>
</dbReference>
<sequence length="98" mass="11527">MSLVKPYHQIGEDNFPLRNKSHTPQEIVKVDDSPGPVKNILKARKISLNGKSHRQYLVRYKNQKADKDKWLKEDSLTEGDLHLIRFRAYRGSKNYHKL</sequence>
<protein>
    <recommendedName>
        <fullName evidence="3">Chromo domain-containing protein</fullName>
    </recommendedName>
</protein>
<dbReference type="Gene3D" id="2.40.50.40">
    <property type="match status" value="1"/>
</dbReference>
<dbReference type="Proteomes" id="UP000765509">
    <property type="component" value="Unassembled WGS sequence"/>
</dbReference>
<organism evidence="1 2">
    <name type="scientific">Austropuccinia psidii MF-1</name>
    <dbReference type="NCBI Taxonomy" id="1389203"/>
    <lineage>
        <taxon>Eukaryota</taxon>
        <taxon>Fungi</taxon>
        <taxon>Dikarya</taxon>
        <taxon>Basidiomycota</taxon>
        <taxon>Pucciniomycotina</taxon>
        <taxon>Pucciniomycetes</taxon>
        <taxon>Pucciniales</taxon>
        <taxon>Sphaerophragmiaceae</taxon>
        <taxon>Austropuccinia</taxon>
    </lineage>
</organism>
<dbReference type="SUPFAM" id="SSF54160">
    <property type="entry name" value="Chromo domain-like"/>
    <property type="match status" value="1"/>
</dbReference>